<dbReference type="SUPFAM" id="SSF46785">
    <property type="entry name" value="Winged helix' DNA-binding domain"/>
    <property type="match status" value="1"/>
</dbReference>
<organism evidence="1 2">
    <name type="scientific">Cladophialophora chaetospira</name>
    <dbReference type="NCBI Taxonomy" id="386627"/>
    <lineage>
        <taxon>Eukaryota</taxon>
        <taxon>Fungi</taxon>
        <taxon>Dikarya</taxon>
        <taxon>Ascomycota</taxon>
        <taxon>Pezizomycotina</taxon>
        <taxon>Eurotiomycetes</taxon>
        <taxon>Chaetothyriomycetidae</taxon>
        <taxon>Chaetothyriales</taxon>
        <taxon>Herpotrichiellaceae</taxon>
        <taxon>Cladophialophora</taxon>
    </lineage>
</organism>
<sequence length="100" mass="11524">MSPPPPLLTERLNQMLSKRDYPKTICPSEVARSMSTSELRTLGIDTWRDLMPQLRNMAFEARDRGEVEVLQRGEVVSIEIENVRGPIRIRLMRSNDEANN</sequence>
<gene>
    <name evidence="1" type="ORF">H2200_011440</name>
</gene>
<keyword evidence="2" id="KW-1185">Reference proteome</keyword>
<protein>
    <submittedName>
        <fullName evidence="1">Uncharacterized protein</fullName>
    </submittedName>
</protein>
<dbReference type="Gene3D" id="1.10.10.10">
    <property type="entry name" value="Winged helix-like DNA-binding domain superfamily/Winged helix DNA-binding domain"/>
    <property type="match status" value="1"/>
</dbReference>
<dbReference type="InterPro" id="IPR036390">
    <property type="entry name" value="WH_DNA-bd_sf"/>
</dbReference>
<dbReference type="InterPro" id="IPR036388">
    <property type="entry name" value="WH-like_DNA-bd_sf"/>
</dbReference>
<comment type="caution">
    <text evidence="1">The sequence shown here is derived from an EMBL/GenBank/DDBJ whole genome shotgun (WGS) entry which is preliminary data.</text>
</comment>
<name>A0AA38WZC6_9EURO</name>
<dbReference type="Proteomes" id="UP001172673">
    <property type="component" value="Unassembled WGS sequence"/>
</dbReference>
<accession>A0AA38WZC6</accession>
<evidence type="ECO:0000313" key="1">
    <source>
        <dbReference type="EMBL" id="KAJ9603918.1"/>
    </source>
</evidence>
<evidence type="ECO:0000313" key="2">
    <source>
        <dbReference type="Proteomes" id="UP001172673"/>
    </source>
</evidence>
<dbReference type="AlphaFoldDB" id="A0AA38WZC6"/>
<dbReference type="InterPro" id="IPR021660">
    <property type="entry name" value="DUF3253"/>
</dbReference>
<dbReference type="Pfam" id="PF11625">
    <property type="entry name" value="DUF3253"/>
    <property type="match status" value="1"/>
</dbReference>
<dbReference type="EMBL" id="JAPDRK010000020">
    <property type="protein sequence ID" value="KAJ9603918.1"/>
    <property type="molecule type" value="Genomic_DNA"/>
</dbReference>
<proteinExistence type="predicted"/>
<reference evidence="1" key="1">
    <citation type="submission" date="2022-10" db="EMBL/GenBank/DDBJ databases">
        <title>Culturing micro-colonial fungi from biological soil crusts in the Mojave desert and describing Neophaeococcomyces mojavensis, and introducing the new genera and species Taxawa tesnikishii.</title>
        <authorList>
            <person name="Kurbessoian T."/>
            <person name="Stajich J.E."/>
        </authorList>
    </citation>
    <scope>NUCLEOTIDE SEQUENCE</scope>
    <source>
        <strain evidence="1">TK_41</strain>
    </source>
</reference>